<evidence type="ECO:0000313" key="3">
    <source>
        <dbReference type="Proteomes" id="UP000060787"/>
    </source>
</evidence>
<dbReference type="Proteomes" id="UP000060787">
    <property type="component" value="Chromosome"/>
</dbReference>
<keyword evidence="1" id="KW-0472">Membrane</keyword>
<keyword evidence="3" id="KW-1185">Reference proteome</keyword>
<evidence type="ECO:0000256" key="1">
    <source>
        <dbReference type="SAM" id="Phobius"/>
    </source>
</evidence>
<accession>A0A0S2FFC9</accession>
<dbReference type="InterPro" id="IPR046256">
    <property type="entry name" value="DUF6289"/>
</dbReference>
<keyword evidence="1" id="KW-1133">Transmembrane helix</keyword>
<feature type="transmembrane region" description="Helical" evidence="1">
    <location>
        <begin position="14"/>
        <end position="36"/>
    </location>
</feature>
<dbReference type="KEGG" id="lab:LA76x_4109"/>
<reference evidence="2 3" key="1">
    <citation type="journal article" date="2015" name="BMC Genomics">
        <title>Comparative genomics and metabolic profiling of the genus Lysobacter.</title>
        <authorList>
            <person name="de Bruijn I."/>
            <person name="Cheng X."/>
            <person name="de Jager V."/>
            <person name="Exposito R.G."/>
            <person name="Watrous J."/>
            <person name="Patel N."/>
            <person name="Postma J."/>
            <person name="Dorrestein P.C."/>
            <person name="Kobayashi D."/>
            <person name="Raaijmakers J.M."/>
        </authorList>
    </citation>
    <scope>NUCLEOTIDE SEQUENCE [LARGE SCALE GENOMIC DNA]</scope>
    <source>
        <strain evidence="2 3">76</strain>
    </source>
</reference>
<sequence>MTPRNRERNRMRRIGLFAAVMAVAMVGGVSFNALAYNWQGTWYYYDAEGAQVGKWTAGCGAADGRWGQTTENKRFVQGCAAES</sequence>
<dbReference type="EMBL" id="CP011129">
    <property type="protein sequence ID" value="ALN82225.1"/>
    <property type="molecule type" value="Genomic_DNA"/>
</dbReference>
<protein>
    <submittedName>
        <fullName evidence="2">Uncharacterized protein</fullName>
    </submittedName>
</protein>
<name>A0A0S2FFC9_LYSAN</name>
<keyword evidence="1" id="KW-0812">Transmembrane</keyword>
<evidence type="ECO:0000313" key="2">
    <source>
        <dbReference type="EMBL" id="ALN82225.1"/>
    </source>
</evidence>
<dbReference type="KEGG" id="laq:GLA29479_4613"/>
<dbReference type="AlphaFoldDB" id="A0A0S2FFC9"/>
<gene>
    <name evidence="2" type="ORF">LA76x_4109</name>
</gene>
<dbReference type="STRING" id="84531.LA76x_4109"/>
<dbReference type="Pfam" id="PF19806">
    <property type="entry name" value="DUF6289"/>
    <property type="match status" value="1"/>
</dbReference>
<proteinExistence type="predicted"/>
<dbReference type="PATRIC" id="fig|84531.7.peg.4504"/>
<organism evidence="2 3">
    <name type="scientific">Lysobacter antibioticus</name>
    <dbReference type="NCBI Taxonomy" id="84531"/>
    <lineage>
        <taxon>Bacteria</taxon>
        <taxon>Pseudomonadati</taxon>
        <taxon>Pseudomonadota</taxon>
        <taxon>Gammaproteobacteria</taxon>
        <taxon>Lysobacterales</taxon>
        <taxon>Lysobacteraceae</taxon>
        <taxon>Lysobacter</taxon>
    </lineage>
</organism>